<evidence type="ECO:0000313" key="2">
    <source>
        <dbReference type="Proteomes" id="UP000759131"/>
    </source>
</evidence>
<gene>
    <name evidence="1" type="ORF">OSB1V03_LOCUS2426</name>
</gene>
<protein>
    <submittedName>
        <fullName evidence="1">Uncharacterized protein</fullName>
    </submittedName>
</protein>
<dbReference type="OrthoDB" id="10659847at2759"/>
<accession>A0A7R9KF33</accession>
<dbReference type="Proteomes" id="UP000759131">
    <property type="component" value="Unassembled WGS sequence"/>
</dbReference>
<dbReference type="AlphaFoldDB" id="A0A7R9KF33"/>
<evidence type="ECO:0000313" key="1">
    <source>
        <dbReference type="EMBL" id="CAD7621957.1"/>
    </source>
</evidence>
<name>A0A7R9KF33_9ACAR</name>
<sequence>MNQMFGTFAKGMKGSVVAISGVMRRQWIRKYNSYIETEQLIHTLDRKAFIEDLSDADNYLSHESDVSLLNTKYFTEETLELLNARFRQGFIGGHIGGHTHKDTDNIPLYISKPGIHFTSQSLRELRETARSVANKEFYFYETVEHIVNDDIEEENRKNKVEQFVDTLFRMPLFEAFRLYRRFSLPIRLDTSNEGCVRMACVPDFVVKRNDRFVLNIEVKADKCPQLLDRDVCQTVAQAVACAQHNRANSENPYLARHHSLLIRGTHFHFLAVEVSEQYLRELSGNCSDSDSDANTPLNIYRLNDRALDFCDPNDRRINIL</sequence>
<reference evidence="1" key="1">
    <citation type="submission" date="2020-11" db="EMBL/GenBank/DDBJ databases">
        <authorList>
            <person name="Tran Van P."/>
        </authorList>
    </citation>
    <scope>NUCLEOTIDE SEQUENCE</scope>
</reference>
<dbReference type="EMBL" id="OC855424">
    <property type="protein sequence ID" value="CAD7621957.1"/>
    <property type="molecule type" value="Genomic_DNA"/>
</dbReference>
<keyword evidence="2" id="KW-1185">Reference proteome</keyword>
<organism evidence="1">
    <name type="scientific">Medioppia subpectinata</name>
    <dbReference type="NCBI Taxonomy" id="1979941"/>
    <lineage>
        <taxon>Eukaryota</taxon>
        <taxon>Metazoa</taxon>
        <taxon>Ecdysozoa</taxon>
        <taxon>Arthropoda</taxon>
        <taxon>Chelicerata</taxon>
        <taxon>Arachnida</taxon>
        <taxon>Acari</taxon>
        <taxon>Acariformes</taxon>
        <taxon>Sarcoptiformes</taxon>
        <taxon>Oribatida</taxon>
        <taxon>Brachypylina</taxon>
        <taxon>Oppioidea</taxon>
        <taxon>Oppiidae</taxon>
        <taxon>Medioppia</taxon>
    </lineage>
</organism>
<dbReference type="EMBL" id="CAJPIZ010000849">
    <property type="protein sequence ID" value="CAG2102387.1"/>
    <property type="molecule type" value="Genomic_DNA"/>
</dbReference>
<proteinExistence type="predicted"/>